<name>A0A1B3Z9V3_9SPHN</name>
<evidence type="ECO:0000313" key="3">
    <source>
        <dbReference type="Proteomes" id="UP000094256"/>
    </source>
</evidence>
<keyword evidence="3" id="KW-1185">Reference proteome</keyword>
<reference evidence="2 3" key="1">
    <citation type="submission" date="2016-01" db="EMBL/GenBank/DDBJ databases">
        <title>Complete genome and mega plasmid sequence of Sphingomonas panacis DCY99 elicits systemic resistance in rice to Xanthomonas oryzae.</title>
        <authorList>
            <person name="Kim Y.J."/>
            <person name="Yang D.C."/>
            <person name="Sing P."/>
        </authorList>
    </citation>
    <scope>NUCLEOTIDE SEQUENCE [LARGE SCALE GENOMIC DNA]</scope>
    <source>
        <strain evidence="2 3">DCY99</strain>
    </source>
</reference>
<protein>
    <recommendedName>
        <fullName evidence="4">PEP-CTERM protein-sorting domain-containing protein</fullName>
    </recommendedName>
</protein>
<keyword evidence="1" id="KW-0812">Transmembrane</keyword>
<dbReference type="EMBL" id="CP014168">
    <property type="protein sequence ID" value="AOH84205.1"/>
    <property type="molecule type" value="Genomic_DNA"/>
</dbReference>
<keyword evidence="1" id="KW-0472">Membrane</keyword>
<dbReference type="KEGG" id="span:AWL63_09720"/>
<dbReference type="STRING" id="1560345.AWL63_09720"/>
<gene>
    <name evidence="2" type="ORF">AWL63_09720</name>
</gene>
<evidence type="ECO:0000256" key="1">
    <source>
        <dbReference type="SAM" id="Phobius"/>
    </source>
</evidence>
<proteinExistence type="predicted"/>
<keyword evidence="1" id="KW-1133">Transmembrane helix</keyword>
<accession>A0A1B3Z9V3</accession>
<dbReference type="Proteomes" id="UP000094256">
    <property type="component" value="Chromosome"/>
</dbReference>
<evidence type="ECO:0008006" key="4">
    <source>
        <dbReference type="Google" id="ProtNLM"/>
    </source>
</evidence>
<evidence type="ECO:0000313" key="2">
    <source>
        <dbReference type="EMBL" id="AOH84205.1"/>
    </source>
</evidence>
<organism evidence="2 3">
    <name type="scientific">Sphingomonas panacis</name>
    <dbReference type="NCBI Taxonomy" id="1560345"/>
    <lineage>
        <taxon>Bacteria</taxon>
        <taxon>Pseudomonadati</taxon>
        <taxon>Pseudomonadota</taxon>
        <taxon>Alphaproteobacteria</taxon>
        <taxon>Sphingomonadales</taxon>
        <taxon>Sphingomonadaceae</taxon>
        <taxon>Sphingomonas</taxon>
    </lineage>
</organism>
<dbReference type="AlphaFoldDB" id="A0A1B3Z9V3"/>
<sequence length="154" mass="15368">MANTIALGTLVPNIGTGTGGFIGSAVNPGDHITFSLGLKSDVGGSGNVSPPITLGTITFALTSLSAKFYAVGAPNVFLGELTDGQTKTFANLLTGDYFIDVTGTSANGLGGTYSLSLLSHAASAPGPAGFLFVGGAAAMMASRRRRQKAKLALA</sequence>
<feature type="transmembrane region" description="Helical" evidence="1">
    <location>
        <begin position="117"/>
        <end position="141"/>
    </location>
</feature>